<comment type="caution">
    <text evidence="1">The sequence shown here is derived from an EMBL/GenBank/DDBJ whole genome shotgun (WGS) entry which is preliminary data.</text>
</comment>
<protein>
    <submittedName>
        <fullName evidence="1">Uncharacterized protein</fullName>
    </submittedName>
</protein>
<dbReference type="Proteomes" id="UP001239111">
    <property type="component" value="Chromosome 1"/>
</dbReference>
<reference evidence="1" key="1">
    <citation type="submission" date="2023-04" db="EMBL/GenBank/DDBJ databases">
        <title>A chromosome-level genome assembly of the parasitoid wasp Eretmocerus hayati.</title>
        <authorList>
            <person name="Zhong Y."/>
            <person name="Liu S."/>
            <person name="Liu Y."/>
        </authorList>
    </citation>
    <scope>NUCLEOTIDE SEQUENCE</scope>
    <source>
        <strain evidence="1">ZJU_SS_LIU_2023</strain>
    </source>
</reference>
<evidence type="ECO:0000313" key="1">
    <source>
        <dbReference type="EMBL" id="KAJ8683704.1"/>
    </source>
</evidence>
<proteinExistence type="predicted"/>
<gene>
    <name evidence="1" type="ORF">QAD02_019496</name>
</gene>
<evidence type="ECO:0000313" key="2">
    <source>
        <dbReference type="Proteomes" id="UP001239111"/>
    </source>
</evidence>
<dbReference type="EMBL" id="CM056741">
    <property type="protein sequence ID" value="KAJ8683704.1"/>
    <property type="molecule type" value="Genomic_DNA"/>
</dbReference>
<organism evidence="1 2">
    <name type="scientific">Eretmocerus hayati</name>
    <dbReference type="NCBI Taxonomy" id="131215"/>
    <lineage>
        <taxon>Eukaryota</taxon>
        <taxon>Metazoa</taxon>
        <taxon>Ecdysozoa</taxon>
        <taxon>Arthropoda</taxon>
        <taxon>Hexapoda</taxon>
        <taxon>Insecta</taxon>
        <taxon>Pterygota</taxon>
        <taxon>Neoptera</taxon>
        <taxon>Endopterygota</taxon>
        <taxon>Hymenoptera</taxon>
        <taxon>Apocrita</taxon>
        <taxon>Proctotrupomorpha</taxon>
        <taxon>Chalcidoidea</taxon>
        <taxon>Aphelinidae</taxon>
        <taxon>Aphelininae</taxon>
        <taxon>Eretmocerus</taxon>
    </lineage>
</organism>
<name>A0ACC2PM97_9HYME</name>
<sequence length="100" mass="11720">MDHEGYRRSRLEVLKSYSRLALGFWALGEGSQLRVLPPPTASTITTRKRRKHQILHTSPPNFNIIKPRRHLGYRQPLKINSSARNELSRYIRSLAGRMRR</sequence>
<accession>A0ACC2PM97</accession>
<keyword evidence="2" id="KW-1185">Reference proteome</keyword>